<name>A0A094Q3Q0_9ZZZZ</name>
<proteinExistence type="predicted"/>
<dbReference type="Pfam" id="PF07811">
    <property type="entry name" value="TadE"/>
    <property type="match status" value="1"/>
</dbReference>
<dbReference type="EMBL" id="JNSL01000051">
    <property type="protein sequence ID" value="KGA17972.1"/>
    <property type="molecule type" value="Genomic_DNA"/>
</dbReference>
<organism evidence="3">
    <name type="scientific">freshwater metagenome</name>
    <dbReference type="NCBI Taxonomy" id="449393"/>
    <lineage>
        <taxon>unclassified sequences</taxon>
        <taxon>metagenomes</taxon>
        <taxon>ecological metagenomes</taxon>
    </lineage>
</organism>
<feature type="transmembrane region" description="Helical" evidence="1">
    <location>
        <begin position="12"/>
        <end position="32"/>
    </location>
</feature>
<sequence>MKKDTSRGSLTVEALILVPALMMLFILIVYVGQLTDASFRVHRAADVSARIASQSNSQVMISRGVTAARYDLVGSSSTCEHADITVTRGKIGRIQTVTSSITCVVSSSGLGLLSLPNRTVRATSTEVVDYFSGR</sequence>
<keyword evidence="1" id="KW-0812">Transmembrane</keyword>
<dbReference type="AlphaFoldDB" id="A0A094Q3Q0"/>
<keyword evidence="1" id="KW-0472">Membrane</keyword>
<feature type="domain" description="TadE-like" evidence="2">
    <location>
        <begin position="8"/>
        <end position="50"/>
    </location>
</feature>
<gene>
    <name evidence="3" type="ORF">GM51_9310</name>
</gene>
<comment type="caution">
    <text evidence="3">The sequence shown here is derived from an EMBL/GenBank/DDBJ whole genome shotgun (WGS) entry which is preliminary data.</text>
</comment>
<reference evidence="3" key="1">
    <citation type="submission" date="2014-06" db="EMBL/GenBank/DDBJ databases">
        <title>Key roles for freshwater Actinobacteria revealed by deep metagenomic sequencing.</title>
        <authorList>
            <person name="Ghai R."/>
            <person name="Mizuno C.M."/>
            <person name="Picazo A."/>
            <person name="Camacho A."/>
            <person name="Rodriguez-Valera F."/>
        </authorList>
    </citation>
    <scope>NUCLEOTIDE SEQUENCE</scope>
</reference>
<keyword evidence="1" id="KW-1133">Transmembrane helix</keyword>
<accession>A0A094Q3Q0</accession>
<protein>
    <recommendedName>
        <fullName evidence="2">TadE-like domain-containing protein</fullName>
    </recommendedName>
</protein>
<evidence type="ECO:0000259" key="2">
    <source>
        <dbReference type="Pfam" id="PF07811"/>
    </source>
</evidence>
<evidence type="ECO:0000313" key="3">
    <source>
        <dbReference type="EMBL" id="KGA17972.1"/>
    </source>
</evidence>
<dbReference type="InterPro" id="IPR012495">
    <property type="entry name" value="TadE-like_dom"/>
</dbReference>
<evidence type="ECO:0000256" key="1">
    <source>
        <dbReference type="SAM" id="Phobius"/>
    </source>
</evidence>